<evidence type="ECO:0000259" key="26">
    <source>
        <dbReference type="PROSITE" id="PS50850"/>
    </source>
</evidence>
<evidence type="ECO:0000256" key="11">
    <source>
        <dbReference type="ARBA" id="ARBA00044884"/>
    </source>
</evidence>
<comment type="catalytic activity">
    <reaction evidence="16">
        <text>L-lysyl-L-lysine(out) = L-lysyl-L-lysine(in)</text>
        <dbReference type="Rhea" id="RHEA:79403"/>
        <dbReference type="ChEBI" id="CHEBI:229956"/>
    </reaction>
</comment>
<keyword evidence="4 25" id="KW-0812">Transmembrane</keyword>
<evidence type="ECO:0000256" key="25">
    <source>
        <dbReference type="SAM" id="Phobius"/>
    </source>
</evidence>
<evidence type="ECO:0000256" key="14">
    <source>
        <dbReference type="ARBA" id="ARBA00044898"/>
    </source>
</evidence>
<evidence type="ECO:0000256" key="18">
    <source>
        <dbReference type="ARBA" id="ARBA00044912"/>
    </source>
</evidence>
<feature type="transmembrane region" description="Helical" evidence="25">
    <location>
        <begin position="346"/>
        <end position="367"/>
    </location>
</feature>
<evidence type="ECO:0000256" key="20">
    <source>
        <dbReference type="ARBA" id="ARBA00044924"/>
    </source>
</evidence>
<accession>A0ABR2WGG9</accession>
<evidence type="ECO:0000256" key="3">
    <source>
        <dbReference type="ARBA" id="ARBA00022448"/>
    </source>
</evidence>
<comment type="similarity">
    <text evidence="2">Belongs to the major facilitator superfamily.</text>
</comment>
<feature type="transmembrane region" description="Helical" evidence="25">
    <location>
        <begin position="106"/>
        <end position="124"/>
    </location>
</feature>
<feature type="transmembrane region" description="Helical" evidence="25">
    <location>
        <begin position="294"/>
        <end position="314"/>
    </location>
</feature>
<evidence type="ECO:0000256" key="17">
    <source>
        <dbReference type="ARBA" id="ARBA00044903"/>
    </source>
</evidence>
<dbReference type="EMBL" id="JASJQH010002028">
    <property type="protein sequence ID" value="KAK9760556.1"/>
    <property type="molecule type" value="Genomic_DNA"/>
</dbReference>
<comment type="catalytic activity">
    <reaction evidence="13">
        <text>L-alpha-aminoacyl-L-lysine(out) = L-alpha-aminoacyl-L-lysine(in)</text>
        <dbReference type="Rhea" id="RHEA:79383"/>
        <dbReference type="ChEBI" id="CHEBI:229966"/>
    </reaction>
</comment>
<evidence type="ECO:0000256" key="4">
    <source>
        <dbReference type="ARBA" id="ARBA00022692"/>
    </source>
</evidence>
<evidence type="ECO:0000256" key="21">
    <source>
        <dbReference type="ARBA" id="ARBA00044985"/>
    </source>
</evidence>
<feature type="transmembrane region" description="Helical" evidence="25">
    <location>
        <begin position="199"/>
        <end position="218"/>
    </location>
</feature>
<evidence type="ECO:0000256" key="12">
    <source>
        <dbReference type="ARBA" id="ARBA00044891"/>
    </source>
</evidence>
<keyword evidence="5 25" id="KW-1133">Transmembrane helix</keyword>
<evidence type="ECO:0000256" key="1">
    <source>
        <dbReference type="ARBA" id="ARBA00004155"/>
    </source>
</evidence>
<comment type="subcellular location">
    <subcellularLocation>
        <location evidence="1">Lysosome membrane</location>
        <topology evidence="1">Multi-pass membrane protein</topology>
    </subcellularLocation>
</comment>
<evidence type="ECO:0000256" key="24">
    <source>
        <dbReference type="ARBA" id="ARBA00046376"/>
    </source>
</evidence>
<feature type="transmembrane region" description="Helical" evidence="25">
    <location>
        <begin position="32"/>
        <end position="55"/>
    </location>
</feature>
<feature type="transmembrane region" description="Helical" evidence="25">
    <location>
        <begin position="413"/>
        <end position="432"/>
    </location>
</feature>
<dbReference type="PANTHER" id="PTHR23512">
    <property type="entry name" value="MAJOR FACILITATOR SUPERFAMILY DOMAIN-CONTAINING PROTEIN 1"/>
    <property type="match status" value="1"/>
</dbReference>
<evidence type="ECO:0000256" key="22">
    <source>
        <dbReference type="ARBA" id="ARBA00045018"/>
    </source>
</evidence>
<evidence type="ECO:0000256" key="7">
    <source>
        <dbReference type="ARBA" id="ARBA00023228"/>
    </source>
</evidence>
<comment type="catalytic activity">
    <reaction evidence="19">
        <text>L-alanyl-L-lysine(out) = L-alanyl-L-lysine(in)</text>
        <dbReference type="Rhea" id="RHEA:79415"/>
        <dbReference type="ChEBI" id="CHEBI:192470"/>
    </reaction>
</comment>
<keyword evidence="28" id="KW-1185">Reference proteome</keyword>
<dbReference type="Proteomes" id="UP001479436">
    <property type="component" value="Unassembled WGS sequence"/>
</dbReference>
<evidence type="ECO:0000256" key="9">
    <source>
        <dbReference type="ARBA" id="ARBA00044878"/>
    </source>
</evidence>
<dbReference type="PROSITE" id="PS50850">
    <property type="entry name" value="MFS"/>
    <property type="match status" value="1"/>
</dbReference>
<feature type="transmembrane region" description="Helical" evidence="25">
    <location>
        <begin position="163"/>
        <end position="179"/>
    </location>
</feature>
<evidence type="ECO:0000256" key="15">
    <source>
        <dbReference type="ARBA" id="ARBA00044899"/>
    </source>
</evidence>
<dbReference type="Pfam" id="PF07690">
    <property type="entry name" value="MFS_1"/>
    <property type="match status" value="1"/>
</dbReference>
<dbReference type="InterPro" id="IPR011701">
    <property type="entry name" value="MFS"/>
</dbReference>
<evidence type="ECO:0000313" key="27">
    <source>
        <dbReference type="EMBL" id="KAK9760556.1"/>
    </source>
</evidence>
<dbReference type="Gene3D" id="1.20.1250.20">
    <property type="entry name" value="MFS general substrate transporter like domains"/>
    <property type="match status" value="2"/>
</dbReference>
<comment type="caution">
    <text evidence="27">The sequence shown here is derived from an EMBL/GenBank/DDBJ whole genome shotgun (WGS) entry which is preliminary data.</text>
</comment>
<comment type="catalytic activity">
    <reaction evidence="8">
        <text>L-lysyl-L-alanine(out) = L-lysyl-L-alanine(in)</text>
        <dbReference type="Rhea" id="RHEA:79399"/>
        <dbReference type="ChEBI" id="CHEBI:229954"/>
    </reaction>
</comment>
<feature type="transmembrane region" description="Helical" evidence="25">
    <location>
        <begin position="379"/>
        <end position="401"/>
    </location>
</feature>
<evidence type="ECO:0000256" key="8">
    <source>
        <dbReference type="ARBA" id="ARBA00044876"/>
    </source>
</evidence>
<feature type="transmembrane region" description="Helical" evidence="25">
    <location>
        <begin position="253"/>
        <end position="274"/>
    </location>
</feature>
<comment type="catalytic activity">
    <reaction evidence="12">
        <text>L-lysyl-L-alpha-amino acid(out) = L-lysyl-L-alpha-amino acid(in)</text>
        <dbReference type="Rhea" id="RHEA:79387"/>
        <dbReference type="ChEBI" id="CHEBI:229965"/>
    </reaction>
</comment>
<evidence type="ECO:0000313" key="28">
    <source>
        <dbReference type="Proteomes" id="UP001479436"/>
    </source>
</evidence>
<dbReference type="InterPro" id="IPR052187">
    <property type="entry name" value="MFSD1"/>
</dbReference>
<keyword evidence="6 25" id="KW-0472">Membrane</keyword>
<evidence type="ECO:0000256" key="10">
    <source>
        <dbReference type="ARBA" id="ARBA00044881"/>
    </source>
</evidence>
<comment type="catalytic activity">
    <reaction evidence="17">
        <text>L-arginyl-glycine(out) = L-arginyl-glycine(in)</text>
        <dbReference type="Rhea" id="RHEA:79391"/>
        <dbReference type="ChEBI" id="CHEBI:229955"/>
    </reaction>
</comment>
<comment type="catalytic activity">
    <reaction evidence="14">
        <text>L-aspartyl-L-lysine(out) = L-aspartyl-L-lysine(in)</text>
        <dbReference type="Rhea" id="RHEA:79411"/>
        <dbReference type="ChEBI" id="CHEBI:229953"/>
    </reaction>
</comment>
<evidence type="ECO:0000256" key="19">
    <source>
        <dbReference type="ARBA" id="ARBA00044919"/>
    </source>
</evidence>
<evidence type="ECO:0000256" key="5">
    <source>
        <dbReference type="ARBA" id="ARBA00022989"/>
    </source>
</evidence>
<dbReference type="InterPro" id="IPR020846">
    <property type="entry name" value="MFS_dom"/>
</dbReference>
<comment type="subunit">
    <text evidence="24">Homodimer. Interacts with lysosomal protein GLMP (via lumenal domain); the interaction starts while both proteins are still in the endoplasmic reticulum and is required for stabilization of MFSD1 in lysosomes but has no direct effect on its targeting to lysosomes or transporter activity.</text>
</comment>
<comment type="function">
    <text evidence="23">Lysosomal dipeptide uniporter that selectively exports lysine, arginine or histidine-containing dipeptides with a net positive charge from the lysosome lumen into the cytosol. Could play a role in a specific type of protein O-glycosylation indirectly regulating macrophages migration and tissue invasion. Also essential for liver homeostasis.</text>
</comment>
<evidence type="ECO:0000256" key="6">
    <source>
        <dbReference type="ARBA" id="ARBA00023136"/>
    </source>
</evidence>
<evidence type="ECO:0000256" key="13">
    <source>
        <dbReference type="ARBA" id="ARBA00044893"/>
    </source>
</evidence>
<comment type="catalytic activity">
    <reaction evidence="18">
        <text>L-histidyl-L-alpha-amino acid(out) = L-histidyl-L-alpha-amino acid(in)</text>
        <dbReference type="Rhea" id="RHEA:79379"/>
        <dbReference type="ChEBI" id="CHEBI:229964"/>
    </reaction>
</comment>
<dbReference type="InterPro" id="IPR036259">
    <property type="entry name" value="MFS_trans_sf"/>
</dbReference>
<keyword evidence="3" id="KW-0813">Transport</keyword>
<comment type="catalytic activity">
    <reaction evidence="10">
        <text>L-alpha-aminoacyl-L-arginine(out) = L-alpha-aminoacyl-L-arginine(in)</text>
        <dbReference type="Rhea" id="RHEA:79367"/>
        <dbReference type="ChEBI" id="CHEBI:229968"/>
    </reaction>
</comment>
<evidence type="ECO:0000256" key="23">
    <source>
        <dbReference type="ARBA" id="ARBA00045709"/>
    </source>
</evidence>
<keyword evidence="7" id="KW-0458">Lysosome</keyword>
<protein>
    <recommendedName>
        <fullName evidence="21">Lysosomal dipeptide transporter MFSD1</fullName>
    </recommendedName>
    <alternativeName>
        <fullName evidence="22">Major facilitator superfamily domain-containing protein 1</fullName>
    </alternativeName>
</protein>
<reference evidence="27 28" key="1">
    <citation type="submission" date="2023-04" db="EMBL/GenBank/DDBJ databases">
        <title>Genome of Basidiobolus ranarum AG-B5.</title>
        <authorList>
            <person name="Stajich J.E."/>
            <person name="Carter-House D."/>
            <person name="Gryganskyi A."/>
        </authorList>
    </citation>
    <scope>NUCLEOTIDE SEQUENCE [LARGE SCALE GENOMIC DNA]</scope>
    <source>
        <strain evidence="27 28">AG-B5</strain>
    </source>
</reference>
<feature type="transmembrane region" description="Helical" evidence="25">
    <location>
        <begin position="130"/>
        <end position="151"/>
    </location>
</feature>
<proteinExistence type="inferred from homology"/>
<evidence type="ECO:0000256" key="16">
    <source>
        <dbReference type="ARBA" id="ARBA00044900"/>
    </source>
</evidence>
<sequence length="476" mass="51938">MSHNAMENNVTNVIPPQNESQIQISPRPKQSWYSWLILFLACSFMLGQYFCYEIPGVLSSQLREHLNANPETWQYQVSVLFMVTSLPNVIFPIFGGILLDKYGSSVALILFSILMCIGQAVFSIGVTTRAFWLMCVGRCFLGIGCGSLEIVQGKVTTDWFRGSLLAFALALNLTVGRWGSAADALLSPWICKLTDVITVSWIGFLVCLFSGLCALMLIRLDTPLARQKAGVPLEACSGGEEEVSVKDILKLRLSFWLICLLIIALYGSVQPFLYVSSDFLQYKWYPGDSQRAGAIMSIPNIISSIGSPLCGLLVDRIGYHGPIMTLSAAMIVGVHTLLGLTDITPVLGYTVLGIAYSLFASAVWPCIPCIVNEKQLGTASGIAGIFFNLSISGGPLIVGQIQVITHSYTAMEMFFLTLALVGFIGGLTLNLLSYSQSNKSEDEDILDNNSTLNEVASARACSIEMLWIKAIRSRQP</sequence>
<dbReference type="SUPFAM" id="SSF103473">
    <property type="entry name" value="MFS general substrate transporter"/>
    <property type="match status" value="1"/>
</dbReference>
<name>A0ABR2WGG9_9FUNG</name>
<organism evidence="27 28">
    <name type="scientific">Basidiobolus ranarum</name>
    <dbReference type="NCBI Taxonomy" id="34480"/>
    <lineage>
        <taxon>Eukaryota</taxon>
        <taxon>Fungi</taxon>
        <taxon>Fungi incertae sedis</taxon>
        <taxon>Zoopagomycota</taxon>
        <taxon>Entomophthoromycotina</taxon>
        <taxon>Basidiobolomycetes</taxon>
        <taxon>Basidiobolales</taxon>
        <taxon>Basidiobolaceae</taxon>
        <taxon>Basidiobolus</taxon>
    </lineage>
</organism>
<feature type="non-terminal residue" evidence="27">
    <location>
        <position position="476"/>
    </location>
</feature>
<feature type="domain" description="Major facilitator superfamily (MFS) profile" evidence="26">
    <location>
        <begin position="36"/>
        <end position="437"/>
    </location>
</feature>
<evidence type="ECO:0000256" key="2">
    <source>
        <dbReference type="ARBA" id="ARBA00008335"/>
    </source>
</evidence>
<comment type="catalytic activity">
    <reaction evidence="9">
        <text>L-histidyl-glycine(out) = L-histidyl-glycine(in)</text>
        <dbReference type="Rhea" id="RHEA:79395"/>
        <dbReference type="ChEBI" id="CHEBI:229957"/>
    </reaction>
</comment>
<comment type="catalytic activity">
    <reaction evidence="15">
        <text>L-arginyl-L-alpha-amino acid(out) = L-arginyl-L-alpha-amino acid(in)</text>
        <dbReference type="Rhea" id="RHEA:79371"/>
        <dbReference type="ChEBI" id="CHEBI:84315"/>
    </reaction>
</comment>
<comment type="catalytic activity">
    <reaction evidence="20">
        <text>L-lysyl-glycine(out) = L-lysyl-glycine(in)</text>
        <dbReference type="Rhea" id="RHEA:79407"/>
        <dbReference type="ChEBI" id="CHEBI:191202"/>
    </reaction>
</comment>
<comment type="catalytic activity">
    <reaction evidence="11">
        <text>L-alpha-aminoacyl-L-histidine(out) = L-alpha-aminoacyl-L-histidine(in)</text>
        <dbReference type="Rhea" id="RHEA:79375"/>
        <dbReference type="ChEBI" id="CHEBI:229967"/>
    </reaction>
</comment>
<dbReference type="PANTHER" id="PTHR23512:SF3">
    <property type="entry name" value="MAJOR FACILITATOR SUPERFAMILY DOMAIN-CONTAINING PROTEIN 1"/>
    <property type="match status" value="1"/>
</dbReference>
<feature type="transmembrane region" description="Helical" evidence="25">
    <location>
        <begin position="75"/>
        <end position="99"/>
    </location>
</feature>
<gene>
    <name evidence="27" type="ORF">K7432_015294</name>
</gene>
<feature type="transmembrane region" description="Helical" evidence="25">
    <location>
        <begin position="321"/>
        <end position="340"/>
    </location>
</feature>